<evidence type="ECO:0000259" key="2">
    <source>
        <dbReference type="Pfam" id="PF08346"/>
    </source>
</evidence>
<gene>
    <name evidence="3" type="ORF">CLLU_10330</name>
</gene>
<dbReference type="EMBL" id="PVXP01000009">
    <property type="protein sequence ID" value="PRR86005.1"/>
    <property type="molecule type" value="Genomic_DNA"/>
</dbReference>
<feature type="domain" description="Antirepressor protein C-terminal" evidence="1">
    <location>
        <begin position="130"/>
        <end position="201"/>
    </location>
</feature>
<dbReference type="Pfam" id="PF08346">
    <property type="entry name" value="AntA"/>
    <property type="match status" value="1"/>
</dbReference>
<dbReference type="Pfam" id="PF03374">
    <property type="entry name" value="ANT"/>
    <property type="match status" value="1"/>
</dbReference>
<keyword evidence="4" id="KW-1185">Reference proteome</keyword>
<reference evidence="3 4" key="1">
    <citation type="submission" date="2018-03" db="EMBL/GenBank/DDBJ databases">
        <title>Genome sequence of Clostridium luticellarii DSM 29923.</title>
        <authorList>
            <person name="Poehlein A."/>
            <person name="Daniel R."/>
        </authorList>
    </citation>
    <scope>NUCLEOTIDE SEQUENCE [LARGE SCALE GENOMIC DNA]</scope>
    <source>
        <strain evidence="3 4">DSM 29923</strain>
    </source>
</reference>
<feature type="domain" description="AntA/AntB antirepressor" evidence="2">
    <location>
        <begin position="15"/>
        <end position="83"/>
    </location>
</feature>
<organism evidence="3 4">
    <name type="scientific">Clostridium luticellarii</name>
    <dbReference type="NCBI Taxonomy" id="1691940"/>
    <lineage>
        <taxon>Bacteria</taxon>
        <taxon>Bacillati</taxon>
        <taxon>Bacillota</taxon>
        <taxon>Clostridia</taxon>
        <taxon>Eubacteriales</taxon>
        <taxon>Clostridiaceae</taxon>
        <taxon>Clostridium</taxon>
    </lineage>
</organism>
<protein>
    <submittedName>
        <fullName evidence="3">Phage antirepressor protein KilAC domain protein</fullName>
    </submittedName>
</protein>
<accession>A0A2T0BQ90</accession>
<evidence type="ECO:0000313" key="4">
    <source>
        <dbReference type="Proteomes" id="UP000237798"/>
    </source>
</evidence>
<dbReference type="InterPro" id="IPR013557">
    <property type="entry name" value="AntA/B_antirep"/>
</dbReference>
<dbReference type="GO" id="GO:0003677">
    <property type="term" value="F:DNA binding"/>
    <property type="evidence" value="ECO:0007669"/>
    <property type="project" value="InterPro"/>
</dbReference>
<dbReference type="InterPro" id="IPR005039">
    <property type="entry name" value="Ant_C"/>
</dbReference>
<sequence length="204" mass="23667">MSNLIKVNFERQTTSARQLWEFLDKPHGEFMKWFHRYCGYGFTENADYGVIDKSVENPQGGRPATDYEITIDMAKELCMLQKTEKGKIARKYFLDLEKKWNSPEAVMARALKMADMKILEYKNTVLNLNNKLEQQEPKVLFADSVQASTTTILVGQLAKILKQNGIDIGQNRLFEWLRENGYLINRKGTDYNMPTQKIHEFGTV</sequence>
<dbReference type="AlphaFoldDB" id="A0A2T0BQ90"/>
<dbReference type="Proteomes" id="UP000237798">
    <property type="component" value="Unassembled WGS sequence"/>
</dbReference>
<proteinExistence type="predicted"/>
<evidence type="ECO:0000313" key="3">
    <source>
        <dbReference type="EMBL" id="PRR86005.1"/>
    </source>
</evidence>
<comment type="caution">
    <text evidence="3">The sequence shown here is derived from an EMBL/GenBank/DDBJ whole genome shotgun (WGS) entry which is preliminary data.</text>
</comment>
<name>A0A2T0BQ90_9CLOT</name>
<evidence type="ECO:0000259" key="1">
    <source>
        <dbReference type="Pfam" id="PF03374"/>
    </source>
</evidence>